<dbReference type="HAMAP" id="MF_00097">
    <property type="entry name" value="TMP_synthase"/>
    <property type="match status" value="1"/>
</dbReference>
<evidence type="ECO:0000256" key="10">
    <source>
        <dbReference type="ARBA" id="ARBA00022840"/>
    </source>
</evidence>
<evidence type="ECO:0000256" key="13">
    <source>
        <dbReference type="ARBA" id="ARBA00047334"/>
    </source>
</evidence>
<comment type="pathway">
    <text evidence="4">Cofactor biosynthesis; thiamine diphosphate biosynthesis; 4-methyl-5-(2-phosphoethyl)-thiazole from 5-(2-hydroxyethyl)-4-methylthiazole: step 1/1.</text>
</comment>
<dbReference type="InterPro" id="IPR036206">
    <property type="entry name" value="ThiamineP_synth_sf"/>
</dbReference>
<keyword evidence="12" id="KW-0784">Thiamine biosynthesis</keyword>
<evidence type="ECO:0000256" key="15">
    <source>
        <dbReference type="ARBA" id="ARBA00047883"/>
    </source>
</evidence>
<evidence type="ECO:0000256" key="3">
    <source>
        <dbReference type="ARBA" id="ARBA00003814"/>
    </source>
</evidence>
<keyword evidence="9" id="KW-0418">Kinase</keyword>
<dbReference type="FunFam" id="3.20.20.70:FF:000104">
    <property type="entry name" value="Thiamine biosynthetic bifunctional enzyme"/>
    <property type="match status" value="1"/>
</dbReference>
<dbReference type="NCBIfam" id="NF006830">
    <property type="entry name" value="PRK09355.1"/>
    <property type="match status" value="1"/>
</dbReference>
<evidence type="ECO:0000256" key="16">
    <source>
        <dbReference type="ARBA" id="ARBA00061146"/>
    </source>
</evidence>
<dbReference type="GO" id="GO:0005524">
    <property type="term" value="F:ATP binding"/>
    <property type="evidence" value="ECO:0007669"/>
    <property type="project" value="UniProtKB-KW"/>
</dbReference>
<dbReference type="InterPro" id="IPR022998">
    <property type="entry name" value="ThiamineP_synth_TenI"/>
</dbReference>
<comment type="pathway">
    <text evidence="5">Cofactor biosynthesis; thiamine diphosphate biosynthesis; thiamine phosphate from 4-amino-2-methyl-5-diphosphomethylpyrimidine and 4-methyl-5-(2-phosphoethyl)-thiazole: step 1/1.</text>
</comment>
<comment type="function">
    <text evidence="3">Condenses 4-methyl-5-(beta-hydroxyethyl)thiazole monophosphate (THZ-P) and 2-methyl-4-amino-5-hydroxymethyl pyrimidine pyrophosphate (HMP-PP) to form thiamine monophosphate (TMP).</text>
</comment>
<evidence type="ECO:0000259" key="18">
    <source>
        <dbReference type="Pfam" id="PF02581"/>
    </source>
</evidence>
<dbReference type="GO" id="GO:0005737">
    <property type="term" value="C:cytoplasm"/>
    <property type="evidence" value="ECO:0007669"/>
    <property type="project" value="TreeGrafter"/>
</dbReference>
<comment type="caution">
    <text evidence="19">The sequence shown here is derived from an EMBL/GenBank/DDBJ whole genome shotgun (WGS) entry which is preliminary data.</text>
</comment>
<dbReference type="InterPro" id="IPR000417">
    <property type="entry name" value="Hyethyz_kinase"/>
</dbReference>
<evidence type="ECO:0000256" key="14">
    <source>
        <dbReference type="ARBA" id="ARBA00047851"/>
    </source>
</evidence>
<comment type="catalytic activity">
    <reaction evidence="13">
        <text>4-methyl-5-(2-phosphooxyethyl)-thiazole + 4-amino-2-methyl-5-(diphosphooxymethyl)pyrimidine + H(+) = thiamine phosphate + diphosphate</text>
        <dbReference type="Rhea" id="RHEA:22328"/>
        <dbReference type="ChEBI" id="CHEBI:15378"/>
        <dbReference type="ChEBI" id="CHEBI:33019"/>
        <dbReference type="ChEBI" id="CHEBI:37575"/>
        <dbReference type="ChEBI" id="CHEBI:57841"/>
        <dbReference type="ChEBI" id="CHEBI:58296"/>
        <dbReference type="EC" id="2.5.1.3"/>
    </reaction>
</comment>
<evidence type="ECO:0000256" key="9">
    <source>
        <dbReference type="ARBA" id="ARBA00022777"/>
    </source>
</evidence>
<dbReference type="NCBIfam" id="TIGR00693">
    <property type="entry name" value="thiE"/>
    <property type="match status" value="1"/>
</dbReference>
<evidence type="ECO:0000256" key="12">
    <source>
        <dbReference type="ARBA" id="ARBA00022977"/>
    </source>
</evidence>
<comment type="catalytic activity">
    <reaction evidence="1">
        <text>5-(2-hydroxyethyl)-4-methylthiazole + ATP = 4-methyl-5-(2-phosphooxyethyl)-thiazole + ADP + H(+)</text>
        <dbReference type="Rhea" id="RHEA:24212"/>
        <dbReference type="ChEBI" id="CHEBI:15378"/>
        <dbReference type="ChEBI" id="CHEBI:17957"/>
        <dbReference type="ChEBI" id="CHEBI:30616"/>
        <dbReference type="ChEBI" id="CHEBI:58296"/>
        <dbReference type="ChEBI" id="CHEBI:456216"/>
        <dbReference type="EC" id="2.7.1.50"/>
    </reaction>
</comment>
<dbReference type="PRINTS" id="PR01099">
    <property type="entry name" value="HYETHTZKNASE"/>
</dbReference>
<keyword evidence="10" id="KW-0067">ATP-binding</keyword>
<dbReference type="AlphaFoldDB" id="A0A9W4UF23"/>
<protein>
    <recommendedName>
        <fullName evidence="18">Thiamine phosphate synthase/TenI domain-containing protein</fullName>
    </recommendedName>
</protein>
<evidence type="ECO:0000256" key="2">
    <source>
        <dbReference type="ARBA" id="ARBA00001946"/>
    </source>
</evidence>
<feature type="domain" description="Thiamine phosphate synthase/TenI" evidence="18">
    <location>
        <begin position="9"/>
        <end position="208"/>
    </location>
</feature>
<dbReference type="GO" id="GO:0004789">
    <property type="term" value="F:thiamine-phosphate diphosphorylase activity"/>
    <property type="evidence" value="ECO:0007669"/>
    <property type="project" value="UniProtKB-EC"/>
</dbReference>
<comment type="catalytic activity">
    <reaction evidence="15">
        <text>2-[(2R,5Z)-2-carboxy-4-methylthiazol-5(2H)-ylidene]ethyl phosphate + 4-amino-2-methyl-5-(diphosphooxymethyl)pyrimidine + 2 H(+) = thiamine phosphate + CO2 + diphosphate</text>
        <dbReference type="Rhea" id="RHEA:47844"/>
        <dbReference type="ChEBI" id="CHEBI:15378"/>
        <dbReference type="ChEBI" id="CHEBI:16526"/>
        <dbReference type="ChEBI" id="CHEBI:33019"/>
        <dbReference type="ChEBI" id="CHEBI:37575"/>
        <dbReference type="ChEBI" id="CHEBI:57841"/>
        <dbReference type="ChEBI" id="CHEBI:62899"/>
        <dbReference type="EC" id="2.5.1.3"/>
    </reaction>
</comment>
<dbReference type="EMBL" id="CAOQHR010000005">
    <property type="protein sequence ID" value="CAI6334755.1"/>
    <property type="molecule type" value="Genomic_DNA"/>
</dbReference>
<dbReference type="GO" id="GO:0004417">
    <property type="term" value="F:hydroxyethylthiazole kinase activity"/>
    <property type="evidence" value="ECO:0007669"/>
    <property type="project" value="UniProtKB-EC"/>
</dbReference>
<dbReference type="PANTHER" id="PTHR20857">
    <property type="entry name" value="THIAMINE-PHOSPHATE PYROPHOSPHORYLASE"/>
    <property type="match status" value="1"/>
</dbReference>
<evidence type="ECO:0000256" key="11">
    <source>
        <dbReference type="ARBA" id="ARBA00022842"/>
    </source>
</evidence>
<evidence type="ECO:0000256" key="7">
    <source>
        <dbReference type="ARBA" id="ARBA00022723"/>
    </source>
</evidence>
<comment type="similarity">
    <text evidence="16">In the C-terminal section; belongs to the Thz kinase family.</text>
</comment>
<dbReference type="InterPro" id="IPR013785">
    <property type="entry name" value="Aldolase_TIM"/>
</dbReference>
<comment type="similarity">
    <text evidence="17">In the N-terminal section; belongs to the thiamine-phosphate synthase family.</text>
</comment>
<accession>A0A9W4UF23</accession>
<dbReference type="SUPFAM" id="SSF53613">
    <property type="entry name" value="Ribokinase-like"/>
    <property type="match status" value="1"/>
</dbReference>
<evidence type="ECO:0000256" key="8">
    <source>
        <dbReference type="ARBA" id="ARBA00022741"/>
    </source>
</evidence>
<dbReference type="GO" id="GO:0009228">
    <property type="term" value="P:thiamine biosynthetic process"/>
    <property type="evidence" value="ECO:0007669"/>
    <property type="project" value="UniProtKB-KW"/>
</dbReference>
<dbReference type="Proteomes" id="UP001152607">
    <property type="component" value="Unassembled WGS sequence"/>
</dbReference>
<keyword evidence="20" id="KW-1185">Reference proteome</keyword>
<dbReference type="Pfam" id="PF02110">
    <property type="entry name" value="HK"/>
    <property type="match status" value="1"/>
</dbReference>
<keyword evidence="6" id="KW-0808">Transferase</keyword>
<evidence type="ECO:0000256" key="17">
    <source>
        <dbReference type="ARBA" id="ARBA00061283"/>
    </source>
</evidence>
<dbReference type="InterPro" id="IPR034291">
    <property type="entry name" value="TMP_synthase"/>
</dbReference>
<comment type="cofactor">
    <cofactor evidence="2">
        <name>Mg(2+)</name>
        <dbReference type="ChEBI" id="CHEBI:18420"/>
    </cofactor>
</comment>
<evidence type="ECO:0000256" key="5">
    <source>
        <dbReference type="ARBA" id="ARBA00005165"/>
    </source>
</evidence>
<reference evidence="19" key="1">
    <citation type="submission" date="2023-01" db="EMBL/GenBank/DDBJ databases">
        <authorList>
            <person name="Van Ghelder C."/>
            <person name="Rancurel C."/>
        </authorList>
    </citation>
    <scope>NUCLEOTIDE SEQUENCE</scope>
    <source>
        <strain evidence="19">CNCM I-4278</strain>
    </source>
</reference>
<evidence type="ECO:0000313" key="19">
    <source>
        <dbReference type="EMBL" id="CAI6334755.1"/>
    </source>
</evidence>
<evidence type="ECO:0000313" key="20">
    <source>
        <dbReference type="Proteomes" id="UP001152607"/>
    </source>
</evidence>
<evidence type="ECO:0000256" key="4">
    <source>
        <dbReference type="ARBA" id="ARBA00004868"/>
    </source>
</evidence>
<dbReference type="HAMAP" id="MF_00228">
    <property type="entry name" value="Thz_kinase"/>
    <property type="match status" value="1"/>
</dbReference>
<sequence>MKPTVDYSLYLVTDSTEAILGKRNLVHVVEEALKGGVTVVQYRDKKSDTGALISTAKALHEKCLQHKVPLIINDRVDVALAVDCEGVHLGQDDMSVFEARKILGSTKIIGATVSTIQEAKVAVEHGADYLGIGTVYATDTKKNTKDIIGVYGVRQILHHLSHNEKSFSIDTVCIGGINASNIQRVHQQTCARPGYSKQLSGVAVVSAIIASADPQSAAQHLIHLFKNSNRPKFAPRISKLFSSSVKGRKVLNAIKAVHNSKPLTHNMTNLVVQNFAANVALCMGASPIMSNNGSEAPDLATLEGGLVVNMGTSTPDALLQYRRAIEAYNAVGNPVVLDPVGAGATTVRRDALKYLLNSGYFTVIKGNQSEILAVAKAAGLPDLSLITASDSSESQQQRGVDSQGSLSSSQALNLVSKLAKWEHTTILMTGSTDYLSDGTSTVAIKNGHAYLGSITGTGCTLGTAISAYLAASNSSASPEELKVDSFTAVLAAILHFEIAAEDAAQKASVEGPGTFVPAFLDSLYKIRMDVVEERLDQGWLDQRKLLEDLDVDSNQMQE</sequence>
<dbReference type="GO" id="GO:0000287">
    <property type="term" value="F:magnesium ion binding"/>
    <property type="evidence" value="ECO:0007669"/>
    <property type="project" value="InterPro"/>
</dbReference>
<keyword evidence="11" id="KW-0460">Magnesium</keyword>
<name>A0A9W4UF23_9PLEO</name>
<dbReference type="CDD" id="cd00564">
    <property type="entry name" value="TMP_TenI"/>
    <property type="match status" value="1"/>
</dbReference>
<dbReference type="Gene3D" id="3.20.20.70">
    <property type="entry name" value="Aldolase class I"/>
    <property type="match status" value="1"/>
</dbReference>
<evidence type="ECO:0000256" key="6">
    <source>
        <dbReference type="ARBA" id="ARBA00022679"/>
    </source>
</evidence>
<gene>
    <name evidence="19" type="ORF">PDIGIT_LOCUS7823</name>
</gene>
<dbReference type="Pfam" id="PF02581">
    <property type="entry name" value="TMP-TENI"/>
    <property type="match status" value="1"/>
</dbReference>
<keyword evidence="8" id="KW-0547">Nucleotide-binding</keyword>
<dbReference type="SUPFAM" id="SSF51391">
    <property type="entry name" value="Thiamin phosphate synthase"/>
    <property type="match status" value="1"/>
</dbReference>
<dbReference type="CDD" id="cd01170">
    <property type="entry name" value="THZ_kinase"/>
    <property type="match status" value="1"/>
</dbReference>
<keyword evidence="7" id="KW-0479">Metal-binding</keyword>
<organism evidence="19 20">
    <name type="scientific">Periconia digitata</name>
    <dbReference type="NCBI Taxonomy" id="1303443"/>
    <lineage>
        <taxon>Eukaryota</taxon>
        <taxon>Fungi</taxon>
        <taxon>Dikarya</taxon>
        <taxon>Ascomycota</taxon>
        <taxon>Pezizomycotina</taxon>
        <taxon>Dothideomycetes</taxon>
        <taxon>Pleosporomycetidae</taxon>
        <taxon>Pleosporales</taxon>
        <taxon>Massarineae</taxon>
        <taxon>Periconiaceae</taxon>
        <taxon>Periconia</taxon>
    </lineage>
</organism>
<dbReference type="PANTHER" id="PTHR20857:SF23">
    <property type="entry name" value="THIAMINE BIOSYNTHETIC BIFUNCTIONAL ENZYME"/>
    <property type="match status" value="1"/>
</dbReference>
<proteinExistence type="inferred from homology"/>
<dbReference type="Gene3D" id="3.40.1190.20">
    <property type="match status" value="1"/>
</dbReference>
<evidence type="ECO:0000256" key="1">
    <source>
        <dbReference type="ARBA" id="ARBA00001771"/>
    </source>
</evidence>
<dbReference type="OrthoDB" id="4994at2759"/>
<comment type="catalytic activity">
    <reaction evidence="14">
        <text>2-(2-carboxy-4-methylthiazol-5-yl)ethyl phosphate + 4-amino-2-methyl-5-(diphosphooxymethyl)pyrimidine + 2 H(+) = thiamine phosphate + CO2 + diphosphate</text>
        <dbReference type="Rhea" id="RHEA:47848"/>
        <dbReference type="ChEBI" id="CHEBI:15378"/>
        <dbReference type="ChEBI" id="CHEBI:16526"/>
        <dbReference type="ChEBI" id="CHEBI:33019"/>
        <dbReference type="ChEBI" id="CHEBI:37575"/>
        <dbReference type="ChEBI" id="CHEBI:57841"/>
        <dbReference type="ChEBI" id="CHEBI:62890"/>
        <dbReference type="EC" id="2.5.1.3"/>
    </reaction>
</comment>
<dbReference type="InterPro" id="IPR029056">
    <property type="entry name" value="Ribokinase-like"/>
</dbReference>